<evidence type="ECO:0000256" key="2">
    <source>
        <dbReference type="ARBA" id="ARBA00006986"/>
    </source>
</evidence>
<keyword evidence="6 9" id="KW-0472">Membrane</keyword>
<reference evidence="10 11" key="1">
    <citation type="journal article" date="2021" name="Elife">
        <title>Chloroplast acquisition without the gene transfer in kleptoplastic sea slugs, Plakobranchus ocellatus.</title>
        <authorList>
            <person name="Maeda T."/>
            <person name="Takahashi S."/>
            <person name="Yoshida T."/>
            <person name="Shimamura S."/>
            <person name="Takaki Y."/>
            <person name="Nagai Y."/>
            <person name="Toyoda A."/>
            <person name="Suzuki Y."/>
            <person name="Arimoto A."/>
            <person name="Ishii H."/>
            <person name="Satoh N."/>
            <person name="Nishiyama T."/>
            <person name="Hasebe M."/>
            <person name="Maruyama T."/>
            <person name="Minagawa J."/>
            <person name="Obokata J."/>
            <person name="Shigenobu S."/>
        </authorList>
    </citation>
    <scope>NUCLEOTIDE SEQUENCE [LARGE SCALE GENOMIC DNA]</scope>
</reference>
<keyword evidence="5 9" id="KW-1133">Transmembrane helix</keyword>
<comment type="similarity">
    <text evidence="2">Belongs to the FAM174 family.</text>
</comment>
<dbReference type="PANTHER" id="PTHR28607:SF4">
    <property type="entry name" value="TRANSMEMBRANE PROTEIN"/>
    <property type="match status" value="1"/>
</dbReference>
<feature type="transmembrane region" description="Helical" evidence="9">
    <location>
        <begin position="7"/>
        <end position="25"/>
    </location>
</feature>
<name>A0AAV4AWY1_9GAST</name>
<evidence type="ECO:0000313" key="10">
    <source>
        <dbReference type="EMBL" id="GFO11782.1"/>
    </source>
</evidence>
<evidence type="ECO:0000256" key="5">
    <source>
        <dbReference type="ARBA" id="ARBA00022989"/>
    </source>
</evidence>
<evidence type="ECO:0000256" key="6">
    <source>
        <dbReference type="ARBA" id="ARBA00023136"/>
    </source>
</evidence>
<dbReference type="EMBL" id="BLXT01004326">
    <property type="protein sequence ID" value="GFO11782.1"/>
    <property type="molecule type" value="Genomic_DNA"/>
</dbReference>
<keyword evidence="7" id="KW-0325">Glycoprotein</keyword>
<feature type="compositionally biased region" description="Basic and acidic residues" evidence="8">
    <location>
        <begin position="177"/>
        <end position="190"/>
    </location>
</feature>
<dbReference type="InterPro" id="IPR009565">
    <property type="entry name" value="FAM174-like"/>
</dbReference>
<dbReference type="PANTHER" id="PTHR28607">
    <property type="entry name" value="EXPRESSED PROTEIN"/>
    <property type="match status" value="1"/>
</dbReference>
<sequence>MPHLVPDVSIAILTIIVSCIGLALMNESAQSLSNLDFKGDKELHRVKRDVQVQGEKASPASNAQSRSSSNANEVEHNSQKVNCSLSANHNDTRCKDDVPVGTLLRLSQNKAMLLRTLYVSLGVTGIVVCYFVVRAVRLRRRRSKSRKYGIITQHDQGDVEMEPLGDGFLGPPSGKDAGGEARTRGREVPADLRADLSAEVNRQRFSMNIARPLTLPQIMRRANVPSLPRGSQIEHRHCAEISSSNT</sequence>
<proteinExistence type="inferred from homology"/>
<keyword evidence="11" id="KW-1185">Reference proteome</keyword>
<comment type="caution">
    <text evidence="10">The sequence shown here is derived from an EMBL/GenBank/DDBJ whole genome shotgun (WGS) entry which is preliminary data.</text>
</comment>
<feature type="region of interest" description="Disordered" evidence="8">
    <location>
        <begin position="159"/>
        <end position="190"/>
    </location>
</feature>
<evidence type="ECO:0000256" key="1">
    <source>
        <dbReference type="ARBA" id="ARBA00004479"/>
    </source>
</evidence>
<dbReference type="Pfam" id="PF06679">
    <property type="entry name" value="DUF1180"/>
    <property type="match status" value="1"/>
</dbReference>
<evidence type="ECO:0000313" key="11">
    <source>
        <dbReference type="Proteomes" id="UP000735302"/>
    </source>
</evidence>
<dbReference type="GO" id="GO:0016020">
    <property type="term" value="C:membrane"/>
    <property type="evidence" value="ECO:0007669"/>
    <property type="project" value="UniProtKB-SubCell"/>
</dbReference>
<dbReference type="AlphaFoldDB" id="A0AAV4AWY1"/>
<protein>
    <submittedName>
        <fullName evidence="10">Membrane protein fam174-like</fullName>
    </submittedName>
</protein>
<evidence type="ECO:0000256" key="8">
    <source>
        <dbReference type="SAM" id="MobiDB-lite"/>
    </source>
</evidence>
<evidence type="ECO:0000256" key="4">
    <source>
        <dbReference type="ARBA" id="ARBA00022729"/>
    </source>
</evidence>
<gene>
    <name evidence="10" type="ORF">PoB_003828700</name>
</gene>
<feature type="compositionally biased region" description="Low complexity" evidence="8">
    <location>
        <begin position="57"/>
        <end position="72"/>
    </location>
</feature>
<keyword evidence="3 9" id="KW-0812">Transmembrane</keyword>
<feature type="transmembrane region" description="Helical" evidence="9">
    <location>
        <begin position="117"/>
        <end position="136"/>
    </location>
</feature>
<evidence type="ECO:0000256" key="9">
    <source>
        <dbReference type="SAM" id="Phobius"/>
    </source>
</evidence>
<feature type="region of interest" description="Disordered" evidence="8">
    <location>
        <begin position="227"/>
        <end position="246"/>
    </location>
</feature>
<accession>A0AAV4AWY1</accession>
<comment type="subcellular location">
    <subcellularLocation>
        <location evidence="1">Membrane</location>
        <topology evidence="1">Single-pass type I membrane protein</topology>
    </subcellularLocation>
</comment>
<evidence type="ECO:0000256" key="3">
    <source>
        <dbReference type="ARBA" id="ARBA00022692"/>
    </source>
</evidence>
<dbReference type="Proteomes" id="UP000735302">
    <property type="component" value="Unassembled WGS sequence"/>
</dbReference>
<keyword evidence="4" id="KW-0732">Signal</keyword>
<evidence type="ECO:0000256" key="7">
    <source>
        <dbReference type="ARBA" id="ARBA00023180"/>
    </source>
</evidence>
<feature type="region of interest" description="Disordered" evidence="8">
    <location>
        <begin position="50"/>
        <end position="78"/>
    </location>
</feature>
<organism evidence="10 11">
    <name type="scientific">Plakobranchus ocellatus</name>
    <dbReference type="NCBI Taxonomy" id="259542"/>
    <lineage>
        <taxon>Eukaryota</taxon>
        <taxon>Metazoa</taxon>
        <taxon>Spiralia</taxon>
        <taxon>Lophotrochozoa</taxon>
        <taxon>Mollusca</taxon>
        <taxon>Gastropoda</taxon>
        <taxon>Heterobranchia</taxon>
        <taxon>Euthyneura</taxon>
        <taxon>Panpulmonata</taxon>
        <taxon>Sacoglossa</taxon>
        <taxon>Placobranchoidea</taxon>
        <taxon>Plakobranchidae</taxon>
        <taxon>Plakobranchus</taxon>
    </lineage>
</organism>